<gene>
    <name evidence="3" type="ORF">CAMP_LOCUS1126</name>
</gene>
<feature type="compositionally biased region" description="Low complexity" evidence="1">
    <location>
        <begin position="96"/>
        <end position="113"/>
    </location>
</feature>
<accession>A0A9P1MWH3</accession>
<keyword evidence="4" id="KW-1185">Reference proteome</keyword>
<feature type="transmembrane region" description="Helical" evidence="2">
    <location>
        <begin position="51"/>
        <end position="78"/>
    </location>
</feature>
<keyword evidence="2" id="KW-1133">Transmembrane helix</keyword>
<reference evidence="3" key="1">
    <citation type="submission" date="2022-11" db="EMBL/GenBank/DDBJ databases">
        <authorList>
            <person name="Kikuchi T."/>
        </authorList>
    </citation>
    <scope>NUCLEOTIDE SEQUENCE</scope>
    <source>
        <strain evidence="3">PS1010</strain>
    </source>
</reference>
<evidence type="ECO:0000256" key="1">
    <source>
        <dbReference type="SAM" id="MobiDB-lite"/>
    </source>
</evidence>
<protein>
    <submittedName>
        <fullName evidence="3">Uncharacterized protein</fullName>
    </submittedName>
</protein>
<evidence type="ECO:0000256" key="2">
    <source>
        <dbReference type="SAM" id="Phobius"/>
    </source>
</evidence>
<comment type="caution">
    <text evidence="3">The sequence shown here is derived from an EMBL/GenBank/DDBJ whole genome shotgun (WGS) entry which is preliminary data.</text>
</comment>
<feature type="region of interest" description="Disordered" evidence="1">
    <location>
        <begin position="89"/>
        <end position="113"/>
    </location>
</feature>
<dbReference type="Proteomes" id="UP001152747">
    <property type="component" value="Unassembled WGS sequence"/>
</dbReference>
<evidence type="ECO:0000313" key="3">
    <source>
        <dbReference type="EMBL" id="CAI5438489.1"/>
    </source>
</evidence>
<keyword evidence="2" id="KW-0472">Membrane</keyword>
<keyword evidence="2" id="KW-0812">Transmembrane</keyword>
<organism evidence="3 4">
    <name type="scientific">Caenorhabditis angaria</name>
    <dbReference type="NCBI Taxonomy" id="860376"/>
    <lineage>
        <taxon>Eukaryota</taxon>
        <taxon>Metazoa</taxon>
        <taxon>Ecdysozoa</taxon>
        <taxon>Nematoda</taxon>
        <taxon>Chromadorea</taxon>
        <taxon>Rhabditida</taxon>
        <taxon>Rhabditina</taxon>
        <taxon>Rhabditomorpha</taxon>
        <taxon>Rhabditoidea</taxon>
        <taxon>Rhabditidae</taxon>
        <taxon>Peloderinae</taxon>
        <taxon>Caenorhabditis</taxon>
    </lineage>
</organism>
<dbReference type="AlphaFoldDB" id="A0A9P1MWH3"/>
<name>A0A9P1MWH3_9PELO</name>
<proteinExistence type="predicted"/>
<sequence length="113" mass="12620">MTNQLTQLISSIHQSFEVPSSNYTFDSFPADLNQTDFQSSSSEYEISGQQFLLPLLILCAFLFMIICCICHCFLWLILKCIKKSSVENSSIETGKTNSTETSNSTSNTNSINV</sequence>
<evidence type="ECO:0000313" key="4">
    <source>
        <dbReference type="Proteomes" id="UP001152747"/>
    </source>
</evidence>
<dbReference type="EMBL" id="CANHGI010000001">
    <property type="protein sequence ID" value="CAI5438489.1"/>
    <property type="molecule type" value="Genomic_DNA"/>
</dbReference>